<keyword evidence="7" id="KW-0482">Metalloprotease</keyword>
<gene>
    <name evidence="11" type="ORF">SAMN05661044_04299</name>
</gene>
<evidence type="ECO:0000256" key="7">
    <source>
        <dbReference type="ARBA" id="ARBA00023049"/>
    </source>
</evidence>
<dbReference type="STRING" id="407022.SAMN05661044_04299"/>
<dbReference type="PANTHER" id="PTHR43690">
    <property type="entry name" value="NARDILYSIN"/>
    <property type="match status" value="1"/>
</dbReference>
<feature type="domain" description="Peptidase M16 C-terminal" evidence="10">
    <location>
        <begin position="817"/>
        <end position="897"/>
    </location>
</feature>
<evidence type="ECO:0000256" key="6">
    <source>
        <dbReference type="ARBA" id="ARBA00022833"/>
    </source>
</evidence>
<evidence type="ECO:0000259" key="9">
    <source>
        <dbReference type="Pfam" id="PF00675"/>
    </source>
</evidence>
<dbReference type="GO" id="GO:0046872">
    <property type="term" value="F:metal ion binding"/>
    <property type="evidence" value="ECO:0007669"/>
    <property type="project" value="UniProtKB-KW"/>
</dbReference>
<keyword evidence="3" id="KW-0645">Protease</keyword>
<keyword evidence="12" id="KW-1185">Reference proteome</keyword>
<feature type="domain" description="Peptidase M16 N-terminal" evidence="9">
    <location>
        <begin position="183"/>
        <end position="246"/>
    </location>
</feature>
<evidence type="ECO:0000256" key="4">
    <source>
        <dbReference type="ARBA" id="ARBA00022723"/>
    </source>
</evidence>
<sequence>MFKLYKRSAKKFRFQTLTLNIINIHKNMNLKRNFFSCIFLFISFGNLLAQEAAEWKTATHDGYTYKYVSDDPTTSRFYTLDNGLTVILSPTIKEPRIQTYIAIKAGSKTDPANHTGLAHYLEHLLFKGTDKYGSLDWKKEKPLLDSIDNLYEEYNASVDSAKRKAIYAQIDKVSGEAAKFAIANEYDKVMANMGTQGSNAFTSFEQTVYIENIPSTSVDKFLRVQAERFRNPIFRIFHTELEAVYEEKNRGLDNDGTKSFEAMFANLFPNSYGKQTTIGTVEHLKNPSLIAIRDYYNKFYVPNNMAIIMSGDFDPNEMIKKIDANFSYMKRKEVPSYHFDAERAITTPVIKEVKGPTPESIMIGFRFPGSQSKDTQLLELVGNILTNGNAGMFDLNLVKKQRLLSAAAFSYVLKDYSTLLLQGRPMKDQSLDEVKNLMLGEIEKLKKGDFSDDLLTAIVNNAKKNTIESNESYESRAGSLMDAFTSDIDWKRIVSYNTTLANITKKDIIAFANKYLNDNYVAVYKRKGEDKNIQKVEKPSITPVEVNRDAQSVFLKQVNEMSETAVSPVWLDFKKDITKNKLKGLELLTVENKNNEIFRLNYRFEMGSYNNKLLPLAAEYLQYIGTDTKTAEEISKAFYQIASSFDVNVSSEISSISLDGLQENFGQAVVLLEDLIKNCKADEEAWQRLKVRVKKSREDAKLDKGTILRGLVSYAQYGEKNPFNYTLSDADLDSITGKQLTDILHDLISYQHNIIYYGPKSNTDITKELASLHYIPTSYLPYPAAIKFEKTVQEKPLVYFADYDMVQAEIDWFRNSNKYDPNKTAIIQLFNNYFGGGMSGIVFQTIRESKALAYSTYAVYSSPTKKEDSYSILAYVGTQADKLDDAVAGMSELLQELPASEKVFITSKESLLKSLITSRITEDGIIFSYLGAKRLGIDYDMRKKVYEDAKKLTFDDLKNFHDQEFKDKTYAYCIVANKNRVKVADLAKYGQVEELDLKTLFGY</sequence>
<name>A0A1H7VRV1_OLID1</name>
<evidence type="ECO:0000256" key="5">
    <source>
        <dbReference type="ARBA" id="ARBA00022801"/>
    </source>
</evidence>
<protein>
    <submittedName>
        <fullName evidence="11">Predicted Zn-dependent peptidase</fullName>
    </submittedName>
</protein>
<proteinExistence type="inferred from homology"/>
<organism evidence="11 12">
    <name type="scientific">Olivibacter domesticus</name>
    <name type="common">Pseudosphingobacterium domesticum</name>
    <dbReference type="NCBI Taxonomy" id="407022"/>
    <lineage>
        <taxon>Bacteria</taxon>
        <taxon>Pseudomonadati</taxon>
        <taxon>Bacteroidota</taxon>
        <taxon>Sphingobacteriia</taxon>
        <taxon>Sphingobacteriales</taxon>
        <taxon>Sphingobacteriaceae</taxon>
        <taxon>Olivibacter</taxon>
    </lineage>
</organism>
<dbReference type="InterPro" id="IPR011249">
    <property type="entry name" value="Metalloenz_LuxS/M16"/>
</dbReference>
<evidence type="ECO:0000256" key="3">
    <source>
        <dbReference type="ARBA" id="ARBA00022670"/>
    </source>
</evidence>
<evidence type="ECO:0000256" key="8">
    <source>
        <dbReference type="RuleBase" id="RU004447"/>
    </source>
</evidence>
<evidence type="ECO:0000256" key="2">
    <source>
        <dbReference type="ARBA" id="ARBA00007261"/>
    </source>
</evidence>
<dbReference type="SUPFAM" id="SSF63411">
    <property type="entry name" value="LuxS/MPP-like metallohydrolase"/>
    <property type="match status" value="4"/>
</dbReference>
<dbReference type="InterPro" id="IPR011765">
    <property type="entry name" value="Pept_M16_N"/>
</dbReference>
<evidence type="ECO:0000259" key="10">
    <source>
        <dbReference type="Pfam" id="PF05193"/>
    </source>
</evidence>
<dbReference type="InterPro" id="IPR007863">
    <property type="entry name" value="Peptidase_M16_C"/>
</dbReference>
<evidence type="ECO:0000313" key="11">
    <source>
        <dbReference type="EMBL" id="SEM11565.1"/>
    </source>
</evidence>
<evidence type="ECO:0000313" key="12">
    <source>
        <dbReference type="Proteomes" id="UP000199421"/>
    </source>
</evidence>
<dbReference type="Pfam" id="PF05193">
    <property type="entry name" value="Peptidase_M16_C"/>
    <property type="match status" value="2"/>
</dbReference>
<dbReference type="Gene3D" id="3.30.830.10">
    <property type="entry name" value="Metalloenzyme, LuxS/M16 peptidase-like"/>
    <property type="match status" value="4"/>
</dbReference>
<keyword evidence="6" id="KW-0862">Zinc</keyword>
<dbReference type="InterPro" id="IPR050626">
    <property type="entry name" value="Peptidase_M16"/>
</dbReference>
<dbReference type="InterPro" id="IPR001431">
    <property type="entry name" value="Pept_M16_Zn_BS"/>
</dbReference>
<feature type="domain" description="Peptidase M16 N-terminal" evidence="9">
    <location>
        <begin position="94"/>
        <end position="135"/>
    </location>
</feature>
<dbReference type="GO" id="GO:0004222">
    <property type="term" value="F:metalloendopeptidase activity"/>
    <property type="evidence" value="ECO:0007669"/>
    <property type="project" value="InterPro"/>
</dbReference>
<dbReference type="PANTHER" id="PTHR43690:SF17">
    <property type="entry name" value="PROTEIN YHJJ"/>
    <property type="match status" value="1"/>
</dbReference>
<evidence type="ECO:0000256" key="1">
    <source>
        <dbReference type="ARBA" id="ARBA00001947"/>
    </source>
</evidence>
<comment type="similarity">
    <text evidence="2 8">Belongs to the peptidase M16 family.</text>
</comment>
<comment type="cofactor">
    <cofactor evidence="1">
        <name>Zn(2+)</name>
        <dbReference type="ChEBI" id="CHEBI:29105"/>
    </cofactor>
</comment>
<dbReference type="AlphaFoldDB" id="A0A1H7VRV1"/>
<reference evidence="12" key="1">
    <citation type="submission" date="2016-10" db="EMBL/GenBank/DDBJ databases">
        <authorList>
            <person name="Varghese N."/>
            <person name="Submissions S."/>
        </authorList>
    </citation>
    <scope>NUCLEOTIDE SEQUENCE [LARGE SCALE GENOMIC DNA]</scope>
    <source>
        <strain evidence="12">DSM 18733</strain>
    </source>
</reference>
<keyword evidence="4" id="KW-0479">Metal-binding</keyword>
<accession>A0A1H7VRV1</accession>
<keyword evidence="5" id="KW-0378">Hydrolase</keyword>
<dbReference type="Pfam" id="PF00675">
    <property type="entry name" value="Peptidase_M16"/>
    <property type="match status" value="2"/>
</dbReference>
<dbReference type="EMBL" id="FOAF01000007">
    <property type="protein sequence ID" value="SEM11565.1"/>
    <property type="molecule type" value="Genomic_DNA"/>
</dbReference>
<dbReference type="Proteomes" id="UP000199421">
    <property type="component" value="Unassembled WGS sequence"/>
</dbReference>
<dbReference type="PROSITE" id="PS00143">
    <property type="entry name" value="INSULINASE"/>
    <property type="match status" value="1"/>
</dbReference>
<feature type="domain" description="Peptidase M16 C-terminal" evidence="10">
    <location>
        <begin position="292"/>
        <end position="460"/>
    </location>
</feature>
<dbReference type="GO" id="GO:0006508">
    <property type="term" value="P:proteolysis"/>
    <property type="evidence" value="ECO:0007669"/>
    <property type="project" value="UniProtKB-KW"/>
</dbReference>